<keyword evidence="4" id="KW-1185">Reference proteome</keyword>
<dbReference type="Pfam" id="PF13585">
    <property type="entry name" value="CHU_C"/>
    <property type="match status" value="1"/>
</dbReference>
<evidence type="ECO:0000259" key="2">
    <source>
        <dbReference type="Pfam" id="PF24346"/>
    </source>
</evidence>
<dbReference type="InterPro" id="IPR001434">
    <property type="entry name" value="OmcB-like_DUF11"/>
</dbReference>
<evidence type="ECO:0000313" key="4">
    <source>
        <dbReference type="Proteomes" id="UP001165302"/>
    </source>
</evidence>
<dbReference type="InterPro" id="IPR026341">
    <property type="entry name" value="T9SS_type_B"/>
</dbReference>
<protein>
    <submittedName>
        <fullName evidence="3">Gliding motility-associated C-terminal domain-containing protein</fullName>
    </submittedName>
</protein>
<dbReference type="Gene3D" id="2.60.40.3440">
    <property type="match status" value="1"/>
</dbReference>
<organism evidence="3 4">
    <name type="scientific">Sphingobacterium bovistauri</name>
    <dbReference type="NCBI Taxonomy" id="2781959"/>
    <lineage>
        <taxon>Bacteria</taxon>
        <taxon>Pseudomonadati</taxon>
        <taxon>Bacteroidota</taxon>
        <taxon>Sphingobacteriia</taxon>
        <taxon>Sphingobacteriales</taxon>
        <taxon>Sphingobacteriaceae</taxon>
        <taxon>Sphingobacterium</taxon>
    </lineage>
</organism>
<sequence length="1206" mass="134099">MRLFLNTVYLLLFVFGNFKALADGSKDLYPKGVRGGRAFMESMTYAGVNLSHKFYNHAKHFAYVRNGETLAVASSAQGVRNGTIRIISPTGAVFSNGNNLVKGKIIGSNGMSNRDAELAGPRSGYEPFEVKSDEEGIWTVEFFTPDSLLANNNIPNILADENWNQPDGLNIIAAWDVSVRNTQDSEWLQGRVFVNVLNIHMNGGNMADPTRAFYGVNYVLTKDGYYYKVDGNGGIGLKFTYFVNNSGILNDDGSPSYKSSIDGYRASVHDPNTNDVGTEYITHKIFYSLPNNDLPTQSSSYRGNTWLLNEIEIPTVEDIHFISSEETEKNINAKGAKIGFVTNYSGRYKITIRSTDSLVSFPYREIIYQATVGANLVVWDAKDGEGKMVPSGDYRIEASIASIEGEVHFPYFDTEINPNGLKLERVDRTSNTVQPAILYWDDSDIPKGAFLAEHSNPIVNLSGIPSNINGHRWGTYNISTPGGGLNNNLFTGSNSFGNNMAMDTWSYAVHVEESIAKDIVVAVADLEVVGIEVDKDTIELNEQVNYTISVRNNGPSDAIGAKFEYSLPLGFIIENITFKDSDCANIGAVNISSNSLLVPINIKNGCLVEFSIKAYANNVPDATYGFVNTEAGIVRPVGITDPDATSTDNAELAPKSAREECSPDGCNNVKINRDVFLLEPVNERGKVALRKSVRHIDTDKNGFQEIGEMLEYTFTVKNVGFVQLKGLVIVDSLLSSQPISLQDIVLMPTQEHSITVQYTITEDDVQKKHVENTASIIGQNPRNFNVTDVSGTQFNSDDLTIIDIDKSPLIQLRKIVVNRGSGENGRFTLGDSIKYALEVKHQGDIPIEKIKITDHLLFNESQLVYAGQMKNQTMVFEYSYPLNNADVQVGFVENTALVEVVDSKYNNSLHDISGTTFENDEKTITLVATAPVAVEDFLEIYQGNISTLDILKNDKQGNSNWSDGHIEIIEQPTLGNLAVDGLTVQYTQFNNFESGLDYFTYRVYDNSRLMSNIVRVELTIVKTIPKAIDDYFIQHYNSNTTMTPAQNDSVEYSELDFESITIINQPLNGTLRYLGNGEFKYESNKTFSGVDEFTYRIMDKNGNWSDPATVKVDVSGFLIPNVITPNGDGLNDTFEIIGLYQFETVEIQLFDRFKNLIHHDLNYKNNWQVSNTVRDGTYFYILKLNKKGTKTIIKKGSILITRELLN</sequence>
<name>A0ABS7Z0Y5_9SPHI</name>
<comment type="caution">
    <text evidence="3">The sequence shown here is derived from an EMBL/GenBank/DDBJ whole genome shotgun (WGS) entry which is preliminary data.</text>
</comment>
<reference evidence="3" key="1">
    <citation type="submission" date="2020-10" db="EMBL/GenBank/DDBJ databases">
        <authorList>
            <person name="Lu T."/>
            <person name="Wang Q."/>
            <person name="Han X."/>
        </authorList>
    </citation>
    <scope>NUCLEOTIDE SEQUENCE</scope>
    <source>
        <strain evidence="3">WQ 366</strain>
    </source>
</reference>
<dbReference type="NCBIfam" id="TIGR01451">
    <property type="entry name" value="B_ant_repeat"/>
    <property type="match status" value="1"/>
</dbReference>
<dbReference type="Proteomes" id="UP001165302">
    <property type="component" value="Unassembled WGS sequence"/>
</dbReference>
<dbReference type="InterPro" id="IPR055354">
    <property type="entry name" value="DUF7507"/>
</dbReference>
<proteinExistence type="predicted"/>
<gene>
    <name evidence="3" type="ORF">IPZ78_00555</name>
</gene>
<feature type="domain" description="DUF11" evidence="1">
    <location>
        <begin position="529"/>
        <end position="591"/>
    </location>
</feature>
<evidence type="ECO:0000259" key="1">
    <source>
        <dbReference type="Pfam" id="PF01345"/>
    </source>
</evidence>
<feature type="domain" description="DUF7507" evidence="2">
    <location>
        <begin position="808"/>
        <end position="904"/>
    </location>
</feature>
<dbReference type="Pfam" id="PF01345">
    <property type="entry name" value="DUF11"/>
    <property type="match status" value="1"/>
</dbReference>
<dbReference type="Pfam" id="PF24346">
    <property type="entry name" value="DUF7507"/>
    <property type="match status" value="2"/>
</dbReference>
<accession>A0ABS7Z0Y5</accession>
<dbReference type="InterPro" id="IPR047589">
    <property type="entry name" value="DUF11_rpt"/>
</dbReference>
<dbReference type="EMBL" id="JADEYP010000001">
    <property type="protein sequence ID" value="MCA5003633.1"/>
    <property type="molecule type" value="Genomic_DNA"/>
</dbReference>
<dbReference type="NCBIfam" id="TIGR04131">
    <property type="entry name" value="Bac_Flav_CTERM"/>
    <property type="match status" value="1"/>
</dbReference>
<evidence type="ECO:0000313" key="3">
    <source>
        <dbReference type="EMBL" id="MCA5003633.1"/>
    </source>
</evidence>
<dbReference type="Pfam" id="PF17963">
    <property type="entry name" value="Big_9"/>
    <property type="match status" value="1"/>
</dbReference>
<dbReference type="RefSeq" id="WP_225550969.1">
    <property type="nucleotide sequence ID" value="NZ_JADEYP010000001.1"/>
</dbReference>
<feature type="domain" description="DUF7507" evidence="2">
    <location>
        <begin position="699"/>
        <end position="788"/>
    </location>
</feature>